<feature type="domain" description="SGNH" evidence="1">
    <location>
        <begin position="9"/>
        <end position="135"/>
    </location>
</feature>
<dbReference type="Pfam" id="PF19040">
    <property type="entry name" value="SGNH"/>
    <property type="match status" value="1"/>
</dbReference>
<reference evidence="2" key="1">
    <citation type="submission" date="2020-05" db="EMBL/GenBank/DDBJ databases">
        <authorList>
            <person name="Chiriac C."/>
            <person name="Salcher M."/>
            <person name="Ghai R."/>
            <person name="Kavagutti S V."/>
        </authorList>
    </citation>
    <scope>NUCLEOTIDE SEQUENCE</scope>
</reference>
<dbReference type="InterPro" id="IPR043968">
    <property type="entry name" value="SGNH"/>
</dbReference>
<evidence type="ECO:0000259" key="1">
    <source>
        <dbReference type="Pfam" id="PF19040"/>
    </source>
</evidence>
<protein>
    <submittedName>
        <fullName evidence="2">Unannotated protein</fullName>
    </submittedName>
</protein>
<accession>A0A6J7SQT2</accession>
<sequence length="138" mass="15153">MTNDLETKRANLKSGLTSTVKQLEATGNRVVLVQDVPYFASPYSSDPRQFSALEIASGRDLGSQMPRDFADKNQQAARTAVTSVAQITGAAVLDVREFFCPKNICRTQIGETYLYRDDGHISIAAAKLLEPLFQKILA</sequence>
<dbReference type="AlphaFoldDB" id="A0A6J7SQT2"/>
<evidence type="ECO:0000313" key="2">
    <source>
        <dbReference type="EMBL" id="CAB5043373.1"/>
    </source>
</evidence>
<gene>
    <name evidence="2" type="ORF">UFOPK4237_01771</name>
</gene>
<organism evidence="2">
    <name type="scientific">freshwater metagenome</name>
    <dbReference type="NCBI Taxonomy" id="449393"/>
    <lineage>
        <taxon>unclassified sequences</taxon>
        <taxon>metagenomes</taxon>
        <taxon>ecological metagenomes</taxon>
    </lineage>
</organism>
<dbReference type="EMBL" id="CAFBPZ010000198">
    <property type="protein sequence ID" value="CAB5043373.1"/>
    <property type="molecule type" value="Genomic_DNA"/>
</dbReference>
<proteinExistence type="predicted"/>
<name>A0A6J7SQT2_9ZZZZ</name>